<evidence type="ECO:0000313" key="12">
    <source>
        <dbReference type="EMBL" id="PIX35034.1"/>
    </source>
</evidence>
<protein>
    <submittedName>
        <fullName evidence="11">ABC transporter ATP-binding protein</fullName>
    </submittedName>
</protein>
<dbReference type="FunFam" id="3.40.50.300:FF:000589">
    <property type="entry name" value="ABC transporter, ATP-binding subunit"/>
    <property type="match status" value="1"/>
</dbReference>
<dbReference type="GO" id="GO:0016887">
    <property type="term" value="F:ATP hydrolysis activity"/>
    <property type="evidence" value="ECO:0007669"/>
    <property type="project" value="InterPro"/>
</dbReference>
<dbReference type="STRING" id="1805029.AUK42_05730"/>
<keyword evidence="5" id="KW-0547">Nucleotide-binding</keyword>
<evidence type="ECO:0000313" key="14">
    <source>
        <dbReference type="EMBL" id="PJB55829.1"/>
    </source>
</evidence>
<evidence type="ECO:0000256" key="2">
    <source>
        <dbReference type="ARBA" id="ARBA00022448"/>
    </source>
</evidence>
<evidence type="ECO:0000313" key="15">
    <source>
        <dbReference type="Proteomes" id="UP000182763"/>
    </source>
</evidence>
<keyword evidence="6 11" id="KW-0067">ATP-binding</keyword>
<dbReference type="InterPro" id="IPR017871">
    <property type="entry name" value="ABC_transporter-like_CS"/>
</dbReference>
<dbReference type="Proteomes" id="UP000230646">
    <property type="component" value="Unassembled WGS sequence"/>
</dbReference>
<dbReference type="EMBL" id="PFIP01000024">
    <property type="protein sequence ID" value="PIX35034.1"/>
    <property type="molecule type" value="Genomic_DNA"/>
</dbReference>
<evidence type="ECO:0000313" key="17">
    <source>
        <dbReference type="Proteomes" id="UP000230646"/>
    </source>
</evidence>
<keyword evidence="8" id="KW-0472">Membrane</keyword>
<reference evidence="12" key="3">
    <citation type="submission" date="2017-09" db="EMBL/GenBank/DDBJ databases">
        <title>Depth-based differentiation of microbial function through sediment-hosted aquifers and enrichment of novel symbionts in the deep terrestrial subsurface.</title>
        <authorList>
            <person name="Probst A.J."/>
            <person name="Ladd B."/>
            <person name="Jarett J.K."/>
            <person name="Geller-Mcgrath D.E."/>
            <person name="Sieber C.M.K."/>
            <person name="Emerson J.B."/>
            <person name="Anantharaman K."/>
            <person name="Thomas B.C."/>
            <person name="Malmstrom R."/>
            <person name="Stieglmeier M."/>
            <person name="Klingl A."/>
            <person name="Woyke T."/>
            <person name="Ryan C.M."/>
            <person name="Banfield J.F."/>
        </authorList>
    </citation>
    <scope>NUCLEOTIDE SEQUENCE</scope>
    <source>
        <strain evidence="12">CG_4_8_14_3_um_filter_34_18</strain>
    </source>
</reference>
<dbReference type="InterPro" id="IPR003593">
    <property type="entry name" value="AAA+_ATPase"/>
</dbReference>
<reference evidence="16 17" key="2">
    <citation type="submission" date="2017-09" db="EMBL/GenBank/DDBJ databases">
        <title>Depth-based differentiation of microbial function through sediment-hosted aquifers and enrichment of novel symbionts in the deep terrestrial subsurface.</title>
        <authorList>
            <person name="Probst A.J."/>
            <person name="Ladd B."/>
            <person name="Jarett J.K."/>
            <person name="Geller-Mcgrath D.E."/>
            <person name="Sieber C.M."/>
            <person name="Emerson J.B."/>
            <person name="Anantharaman K."/>
            <person name="Thomas B.C."/>
            <person name="Malmstrom R."/>
            <person name="Stieglmeier M."/>
            <person name="Klingl A."/>
            <person name="Woyke T."/>
            <person name="Ryan C.M."/>
            <person name="Banfield J.F."/>
        </authorList>
    </citation>
    <scope>NUCLEOTIDE SEQUENCE [LARGE SCALE GENOMIC DNA]</scope>
    <source>
        <strain evidence="13">CG_4_10_14_3_um_filter_34_13</strain>
        <strain evidence="14">CG_4_9_14_3_um_filter_33_16</strain>
    </source>
</reference>
<dbReference type="Gene3D" id="3.40.50.300">
    <property type="entry name" value="P-loop containing nucleotide triphosphate hydrolases"/>
    <property type="match status" value="1"/>
</dbReference>
<evidence type="ECO:0000256" key="8">
    <source>
        <dbReference type="ARBA" id="ARBA00023136"/>
    </source>
</evidence>
<organism evidence="11 15">
    <name type="scientific">Candidatus Infernicultor aquiphilus</name>
    <dbReference type="NCBI Taxonomy" id="1805029"/>
    <lineage>
        <taxon>Bacteria</taxon>
        <taxon>Pseudomonadati</taxon>
        <taxon>Atribacterota</taxon>
        <taxon>Candidatus Phoenicimicrobiia</taxon>
        <taxon>Candidatus Pheonicimicrobiales</taxon>
        <taxon>Candidatus Phoenicimicrobiaceae</taxon>
        <taxon>Candidatus Infernicultor</taxon>
    </lineage>
</organism>
<accession>A0A2M7KA66</accession>
<dbReference type="InterPro" id="IPR003439">
    <property type="entry name" value="ABC_transporter-like_ATP-bd"/>
</dbReference>
<accession>A0A1J5G8J5</accession>
<gene>
    <name evidence="11" type="ORF">AUK42_05730</name>
    <name evidence="14" type="ORF">CO097_06965</name>
    <name evidence="13" type="ORF">COZ07_03950</name>
    <name evidence="12" type="ORF">COZ58_01615</name>
</gene>
<reference evidence="11 15" key="1">
    <citation type="journal article" date="2016" name="Environ. Microbiol.">
        <title>Genomic resolution of a cold subsurface aquifer community provides metabolic insights for novel microbes adapted to high CO concentrations.</title>
        <authorList>
            <person name="Probst A.J."/>
            <person name="Castelle C.J."/>
            <person name="Singh A."/>
            <person name="Brown C.T."/>
            <person name="Anantharaman K."/>
            <person name="Sharon I."/>
            <person name="Hug L.A."/>
            <person name="Burstein D."/>
            <person name="Emerson J.B."/>
            <person name="Thomas B.C."/>
            <person name="Banfield J.F."/>
        </authorList>
    </citation>
    <scope>NUCLEOTIDE SEQUENCE [LARGE SCALE GENOMIC DNA]</scope>
    <source>
        <strain evidence="11">CG2_30_33_13</strain>
    </source>
</reference>
<evidence type="ECO:0000256" key="1">
    <source>
        <dbReference type="ARBA" id="ARBA00004413"/>
    </source>
</evidence>
<keyword evidence="4" id="KW-1003">Cell membrane</keyword>
<evidence type="ECO:0000313" key="13">
    <source>
        <dbReference type="EMBL" id="PIY32937.1"/>
    </source>
</evidence>
<evidence type="ECO:0000256" key="7">
    <source>
        <dbReference type="ARBA" id="ARBA00022967"/>
    </source>
</evidence>
<evidence type="ECO:0000256" key="6">
    <source>
        <dbReference type="ARBA" id="ARBA00022840"/>
    </source>
</evidence>
<dbReference type="EMBL" id="PFKO01000147">
    <property type="protein sequence ID" value="PIY32937.1"/>
    <property type="molecule type" value="Genomic_DNA"/>
</dbReference>
<dbReference type="Pfam" id="PF00005">
    <property type="entry name" value="ABC_tran"/>
    <property type="match status" value="1"/>
</dbReference>
<dbReference type="GO" id="GO:0043215">
    <property type="term" value="P:daunorubicin transport"/>
    <property type="evidence" value="ECO:0007669"/>
    <property type="project" value="InterPro"/>
</dbReference>
<evidence type="ECO:0000256" key="9">
    <source>
        <dbReference type="ARBA" id="ARBA00049985"/>
    </source>
</evidence>
<dbReference type="Proteomes" id="UP000231493">
    <property type="component" value="Unassembled WGS sequence"/>
</dbReference>
<dbReference type="InterPro" id="IPR025302">
    <property type="entry name" value="DrrA1/2-like_C"/>
</dbReference>
<dbReference type="Proteomes" id="UP000182763">
    <property type="component" value="Unassembled WGS sequence"/>
</dbReference>
<evidence type="ECO:0000313" key="16">
    <source>
        <dbReference type="Proteomes" id="UP000228560"/>
    </source>
</evidence>
<dbReference type="InterPro" id="IPR027417">
    <property type="entry name" value="P-loop_NTPase"/>
</dbReference>
<evidence type="ECO:0000256" key="3">
    <source>
        <dbReference type="ARBA" id="ARBA00022458"/>
    </source>
</evidence>
<dbReference type="Pfam" id="PF13732">
    <property type="entry name" value="DrrA1-3_C"/>
    <property type="match status" value="1"/>
</dbReference>
<dbReference type="NCBIfam" id="TIGR01188">
    <property type="entry name" value="drrA"/>
    <property type="match status" value="1"/>
</dbReference>
<feature type="domain" description="ABC transporter" evidence="10">
    <location>
        <begin position="12"/>
        <end position="242"/>
    </location>
</feature>
<name>A0A1J5G8J5_9BACT</name>
<dbReference type="GO" id="GO:0005524">
    <property type="term" value="F:ATP binding"/>
    <property type="evidence" value="ECO:0007669"/>
    <property type="project" value="UniProtKB-KW"/>
</dbReference>
<dbReference type="PROSITE" id="PS00211">
    <property type="entry name" value="ABC_TRANSPORTER_1"/>
    <property type="match status" value="1"/>
</dbReference>
<dbReference type="EMBL" id="MNYY01000110">
    <property type="protein sequence ID" value="OIP68993.1"/>
    <property type="molecule type" value="Genomic_DNA"/>
</dbReference>
<dbReference type="Proteomes" id="UP000228560">
    <property type="component" value="Unassembled WGS sequence"/>
</dbReference>
<accession>A0A2M7PRL6</accession>
<dbReference type="SMART" id="SM00382">
    <property type="entry name" value="AAA"/>
    <property type="match status" value="1"/>
</dbReference>
<keyword evidence="2" id="KW-0813">Transport</keyword>
<dbReference type="GO" id="GO:1900753">
    <property type="term" value="P:doxorubicin transport"/>
    <property type="evidence" value="ECO:0007669"/>
    <property type="project" value="InterPro"/>
</dbReference>
<sequence>MNDIESNFNNIIKVKSLGKKFGDLEAVKNISFEVKEGEIFGFLGPNGAGKTTTINMLCTMLKPNHGTASINGYSILTSSNEVRKSIGIIFQENTLDEKLTANENLSLHCRFYRIPKKERENRIKEVLDIVELGDKRYKIVETFSGGMKRRLEIARGLLHYPKVLFLDEPTIGLDPQTRAHVWEYILKLKEKAGITMFLTTHYIDEAEICNRVAIIDYGQLIALDSPDELKSKIGGDIVEIITSDNEAAKKEIETKYNKEVTENHKVISFKVDKGNRFLISFIKEFQTPIKSINLRRPTLNDAFLKLTGRQIREEEASTRDLMKKRMQMHRRR</sequence>
<comment type="caution">
    <text evidence="11">The sequence shown here is derived from an EMBL/GenBank/DDBJ whole genome shotgun (WGS) entry which is preliminary data.</text>
</comment>
<comment type="similarity">
    <text evidence="9">Belongs to the ABC transporter superfamily. Drug exporter-1 (DrugE1) (TC 3.A.1.105) family.</text>
</comment>
<dbReference type="AlphaFoldDB" id="A0A1J5G8J5"/>
<evidence type="ECO:0000256" key="4">
    <source>
        <dbReference type="ARBA" id="ARBA00022475"/>
    </source>
</evidence>
<evidence type="ECO:0000256" key="5">
    <source>
        <dbReference type="ARBA" id="ARBA00022741"/>
    </source>
</evidence>
<evidence type="ECO:0000313" key="11">
    <source>
        <dbReference type="EMBL" id="OIP68993.1"/>
    </source>
</evidence>
<dbReference type="PANTHER" id="PTHR43582">
    <property type="entry name" value="LINEARMYCIN RESISTANCE ATP-BINDING PROTEIN LNRL"/>
    <property type="match status" value="1"/>
</dbReference>
<dbReference type="RefSeq" id="WP_406607299.1">
    <property type="nucleotide sequence ID" value="NZ_PFKO01000147.1"/>
</dbReference>
<keyword evidence="7" id="KW-1278">Translocase</keyword>
<evidence type="ECO:0000259" key="10">
    <source>
        <dbReference type="PROSITE" id="PS50893"/>
    </source>
</evidence>
<dbReference type="InterPro" id="IPR005894">
    <property type="entry name" value="DrrA"/>
</dbReference>
<keyword evidence="3" id="KW-0536">Nodulation</keyword>
<comment type="subcellular location">
    <subcellularLocation>
        <location evidence="1">Cell membrane</location>
        <topology evidence="1">Peripheral membrane protein</topology>
        <orientation evidence="1">Cytoplasmic side</orientation>
    </subcellularLocation>
</comment>
<accession>A0A2M8C9V3</accession>
<proteinExistence type="inferred from homology"/>
<dbReference type="PANTHER" id="PTHR43582:SF2">
    <property type="entry name" value="LINEARMYCIN RESISTANCE ATP-BINDING PROTEIN LNRL"/>
    <property type="match status" value="1"/>
</dbReference>
<dbReference type="PROSITE" id="PS50893">
    <property type="entry name" value="ABC_TRANSPORTER_2"/>
    <property type="match status" value="1"/>
</dbReference>
<dbReference type="SUPFAM" id="SSF52540">
    <property type="entry name" value="P-loop containing nucleoside triphosphate hydrolases"/>
    <property type="match status" value="1"/>
</dbReference>
<dbReference type="EMBL" id="PFTV01000177">
    <property type="protein sequence ID" value="PJB55829.1"/>
    <property type="molecule type" value="Genomic_DNA"/>
</dbReference>
<dbReference type="GO" id="GO:0005886">
    <property type="term" value="C:plasma membrane"/>
    <property type="evidence" value="ECO:0007669"/>
    <property type="project" value="UniProtKB-SubCell"/>
</dbReference>